<dbReference type="eggNOG" id="KOG1558">
    <property type="taxonomic scope" value="Eukaryota"/>
</dbReference>
<organism evidence="7 8">
    <name type="scientific">Strigamia maritima</name>
    <name type="common">European centipede</name>
    <name type="synonym">Geophilus maritimus</name>
    <dbReference type="NCBI Taxonomy" id="126957"/>
    <lineage>
        <taxon>Eukaryota</taxon>
        <taxon>Metazoa</taxon>
        <taxon>Ecdysozoa</taxon>
        <taxon>Arthropoda</taxon>
        <taxon>Myriapoda</taxon>
        <taxon>Chilopoda</taxon>
        <taxon>Pleurostigmophora</taxon>
        <taxon>Geophilomorpha</taxon>
        <taxon>Linotaeniidae</taxon>
        <taxon>Strigamia</taxon>
    </lineage>
</organism>
<dbReference type="HOGENOM" id="CLU_040462_1_0_1"/>
<feature type="transmembrane region" description="Helical" evidence="6">
    <location>
        <begin position="265"/>
        <end position="288"/>
    </location>
</feature>
<feature type="transmembrane region" description="Helical" evidence="6">
    <location>
        <begin position="47"/>
        <end position="68"/>
    </location>
</feature>
<evidence type="ECO:0000256" key="1">
    <source>
        <dbReference type="ARBA" id="ARBA00004141"/>
    </source>
</evidence>
<protein>
    <submittedName>
        <fullName evidence="7">Uncharacterized protein</fullName>
    </submittedName>
</protein>
<feature type="transmembrane region" description="Helical" evidence="6">
    <location>
        <begin position="6"/>
        <end position="26"/>
    </location>
</feature>
<name>T1IWK0_STRMM</name>
<evidence type="ECO:0000313" key="8">
    <source>
        <dbReference type="Proteomes" id="UP000014500"/>
    </source>
</evidence>
<reference evidence="8" key="1">
    <citation type="submission" date="2011-05" db="EMBL/GenBank/DDBJ databases">
        <authorList>
            <person name="Richards S.R."/>
            <person name="Qu J."/>
            <person name="Jiang H."/>
            <person name="Jhangiani S.N."/>
            <person name="Agravi P."/>
            <person name="Goodspeed R."/>
            <person name="Gross S."/>
            <person name="Mandapat C."/>
            <person name="Jackson L."/>
            <person name="Mathew T."/>
            <person name="Pu L."/>
            <person name="Thornton R."/>
            <person name="Saada N."/>
            <person name="Wilczek-Boney K.B."/>
            <person name="Lee S."/>
            <person name="Kovar C."/>
            <person name="Wu Y."/>
            <person name="Scherer S.E."/>
            <person name="Worley K.C."/>
            <person name="Muzny D.M."/>
            <person name="Gibbs R."/>
        </authorList>
    </citation>
    <scope>NUCLEOTIDE SEQUENCE</scope>
    <source>
        <strain evidence="8">Brora</strain>
    </source>
</reference>
<dbReference type="PANTHER" id="PTHR11040">
    <property type="entry name" value="ZINC/IRON TRANSPORTER"/>
    <property type="match status" value="1"/>
</dbReference>
<feature type="region of interest" description="Disordered" evidence="5">
    <location>
        <begin position="130"/>
        <end position="173"/>
    </location>
</feature>
<keyword evidence="4 6" id="KW-0472">Membrane</keyword>
<feature type="transmembrane region" description="Helical" evidence="6">
    <location>
        <begin position="239"/>
        <end position="259"/>
    </location>
</feature>
<dbReference type="GO" id="GO:0005886">
    <property type="term" value="C:plasma membrane"/>
    <property type="evidence" value="ECO:0007669"/>
    <property type="project" value="TreeGrafter"/>
</dbReference>
<dbReference type="EnsemblMetazoa" id="SMAR005570-RA">
    <property type="protein sequence ID" value="SMAR005570-PA"/>
    <property type="gene ID" value="SMAR005570"/>
</dbReference>
<comment type="subcellular location">
    <subcellularLocation>
        <location evidence="1">Membrane</location>
        <topology evidence="1">Multi-pass membrane protein</topology>
    </subcellularLocation>
</comment>
<evidence type="ECO:0000256" key="6">
    <source>
        <dbReference type="SAM" id="Phobius"/>
    </source>
</evidence>
<reference evidence="7" key="2">
    <citation type="submission" date="2015-02" db="UniProtKB">
        <authorList>
            <consortium name="EnsemblMetazoa"/>
        </authorList>
    </citation>
    <scope>IDENTIFICATION</scope>
</reference>
<evidence type="ECO:0000256" key="3">
    <source>
        <dbReference type="ARBA" id="ARBA00022989"/>
    </source>
</evidence>
<dbReference type="STRING" id="126957.T1IWK0"/>
<evidence type="ECO:0000256" key="2">
    <source>
        <dbReference type="ARBA" id="ARBA00022692"/>
    </source>
</evidence>
<sequence>MELITVKRISLSILPIIFFILGLAPLKFASFAQTTLNVKRRRLYQRLISLLSCFSGGVFLAVSLLDLLPNVREVFEAIKREFEVRTDFPLVEFVISIGFFIIFIVEQVDLAYKENSSEVRLASESDNSVYGNHDHSSLHTDPSSHSSLHTDPSSHSSLHTDPSSHSSLHTDPSSHSSLRTMILLTALSLHSIFEGLAIGSQSNKHLVQLLLAVLIHNGIIVLSLGVNLTRSRLKLKLKILFVVVFSCAFSIGIAIGMGINSSSLMLFVNGFLQGFACGTFLFVSFFDVIPHQLNQKQDRLLKMLFIILGFATICSTMYYKLSHHQTILI</sequence>
<dbReference type="PhylomeDB" id="T1IWK0"/>
<dbReference type="GO" id="GO:0005385">
    <property type="term" value="F:zinc ion transmembrane transporter activity"/>
    <property type="evidence" value="ECO:0007669"/>
    <property type="project" value="TreeGrafter"/>
</dbReference>
<dbReference type="EMBL" id="JH431620">
    <property type="status" value="NOT_ANNOTATED_CDS"/>
    <property type="molecule type" value="Genomic_DNA"/>
</dbReference>
<evidence type="ECO:0000313" key="7">
    <source>
        <dbReference type="EnsemblMetazoa" id="SMAR005570-PA"/>
    </source>
</evidence>
<proteinExistence type="predicted"/>
<dbReference type="Proteomes" id="UP000014500">
    <property type="component" value="Unassembled WGS sequence"/>
</dbReference>
<keyword evidence="2 6" id="KW-0812">Transmembrane</keyword>
<evidence type="ECO:0000256" key="5">
    <source>
        <dbReference type="SAM" id="MobiDB-lite"/>
    </source>
</evidence>
<keyword evidence="3 6" id="KW-1133">Transmembrane helix</keyword>
<dbReference type="OMA" id="HEMSHTH"/>
<evidence type="ECO:0000256" key="4">
    <source>
        <dbReference type="ARBA" id="ARBA00023136"/>
    </source>
</evidence>
<feature type="compositionally biased region" description="Low complexity" evidence="5">
    <location>
        <begin position="139"/>
        <end position="173"/>
    </location>
</feature>
<accession>T1IWK0</accession>
<dbReference type="Pfam" id="PF02535">
    <property type="entry name" value="Zip"/>
    <property type="match status" value="1"/>
</dbReference>
<keyword evidence="8" id="KW-1185">Reference proteome</keyword>
<dbReference type="PANTHER" id="PTHR11040:SF140">
    <property type="entry name" value="ZRT (ZRT), IRT- (IRT-) LIKE PROTEIN TRANSPORTER"/>
    <property type="match status" value="1"/>
</dbReference>
<dbReference type="InterPro" id="IPR003689">
    <property type="entry name" value="ZIP"/>
</dbReference>
<dbReference type="AlphaFoldDB" id="T1IWK0"/>
<feature type="transmembrane region" description="Helical" evidence="6">
    <location>
        <begin position="88"/>
        <end position="105"/>
    </location>
</feature>
<feature type="transmembrane region" description="Helical" evidence="6">
    <location>
        <begin position="206"/>
        <end position="227"/>
    </location>
</feature>
<feature type="transmembrane region" description="Helical" evidence="6">
    <location>
        <begin position="300"/>
        <end position="319"/>
    </location>
</feature>